<comment type="caution">
    <text evidence="1">The sequence shown here is derived from an EMBL/GenBank/DDBJ whole genome shotgun (WGS) entry which is preliminary data.</text>
</comment>
<accession>A0AAV4U3Z2</accession>
<dbReference type="Proteomes" id="UP001054837">
    <property type="component" value="Unassembled WGS sequence"/>
</dbReference>
<evidence type="ECO:0000313" key="2">
    <source>
        <dbReference type="Proteomes" id="UP001054837"/>
    </source>
</evidence>
<reference evidence="1 2" key="1">
    <citation type="submission" date="2021-06" db="EMBL/GenBank/DDBJ databases">
        <title>Caerostris darwini draft genome.</title>
        <authorList>
            <person name="Kono N."/>
            <person name="Arakawa K."/>
        </authorList>
    </citation>
    <scope>NUCLEOTIDE SEQUENCE [LARGE SCALE GENOMIC DNA]</scope>
</reference>
<sequence>MTESRSHASLTLTSEDSKLIITGHGTLAAYQAKLFNKEEAHVGKLWKIELNLIFHCERRQDILPLKLPFPEPSATFGKQICKIRNGSYYEKEIGGDSPRTSVGPRAVVWRPPSPIDQSPLSRTAPHVEGERRAGLPLVGGARGTTPAFLPAVGRRAIAISLQSLSAAE</sequence>
<protein>
    <submittedName>
        <fullName evidence="1">Uncharacterized protein</fullName>
    </submittedName>
</protein>
<dbReference type="AlphaFoldDB" id="A0AAV4U3Z2"/>
<keyword evidence="2" id="KW-1185">Reference proteome</keyword>
<evidence type="ECO:0000313" key="1">
    <source>
        <dbReference type="EMBL" id="GIY52422.1"/>
    </source>
</evidence>
<organism evidence="1 2">
    <name type="scientific">Caerostris darwini</name>
    <dbReference type="NCBI Taxonomy" id="1538125"/>
    <lineage>
        <taxon>Eukaryota</taxon>
        <taxon>Metazoa</taxon>
        <taxon>Ecdysozoa</taxon>
        <taxon>Arthropoda</taxon>
        <taxon>Chelicerata</taxon>
        <taxon>Arachnida</taxon>
        <taxon>Araneae</taxon>
        <taxon>Araneomorphae</taxon>
        <taxon>Entelegynae</taxon>
        <taxon>Araneoidea</taxon>
        <taxon>Araneidae</taxon>
        <taxon>Caerostris</taxon>
    </lineage>
</organism>
<name>A0AAV4U3Z2_9ARAC</name>
<gene>
    <name evidence="1" type="ORF">CDAR_181031</name>
</gene>
<dbReference type="EMBL" id="BPLQ01010670">
    <property type="protein sequence ID" value="GIY52422.1"/>
    <property type="molecule type" value="Genomic_DNA"/>
</dbReference>
<proteinExistence type="predicted"/>